<protein>
    <submittedName>
        <fullName evidence="1">Uncharacterized protein</fullName>
    </submittedName>
</protein>
<keyword evidence="2" id="KW-1185">Reference proteome</keyword>
<dbReference type="Proteomes" id="UP001157502">
    <property type="component" value="Chromosome 15"/>
</dbReference>
<dbReference type="EMBL" id="CM055742">
    <property type="protein sequence ID" value="KAJ8000582.1"/>
    <property type="molecule type" value="Genomic_DNA"/>
</dbReference>
<evidence type="ECO:0000313" key="1">
    <source>
        <dbReference type="EMBL" id="KAJ8000582.1"/>
    </source>
</evidence>
<gene>
    <name evidence="1" type="ORF">DPEC_G00181880</name>
</gene>
<evidence type="ECO:0000313" key="2">
    <source>
        <dbReference type="Proteomes" id="UP001157502"/>
    </source>
</evidence>
<sequence length="350" mass="39933">METMDFDDDVCANMLRKSNDAGVSAHFQWYRRPSGVASVCLGLLCVLLLAGIVGMGFYYGSVGHPHTTEEVKPANSPNLRAEEIDQLQKNIKLFTIERDQLNDSLNLSTTERDQLQNSLNTMTTERDQLQQILNTNTKEKDQLQSSLSTMTTERDQLQNSLNTMTTERDQLQQILNTNTKEKDQLQSSLSTMTTERDQLQNSLNTTTTERDQMKTRLRFYEKPCEEGWWKFGSSCYYLYSTKETGWGGQQACKAMGADLVVINSREEQIFIHGFKMNVWIGLYKKDQSWNWVDKTVFTSMYWMSGEPSDQDGNKKCVEITQAASDPLKSWNVLSCTTKTASVCEKKAPTQ</sequence>
<comment type="caution">
    <text evidence="1">The sequence shown here is derived from an EMBL/GenBank/DDBJ whole genome shotgun (WGS) entry which is preliminary data.</text>
</comment>
<name>A0ACC2GAK5_DALPE</name>
<proteinExistence type="predicted"/>
<organism evidence="1 2">
    <name type="scientific">Dallia pectoralis</name>
    <name type="common">Alaska blackfish</name>
    <dbReference type="NCBI Taxonomy" id="75939"/>
    <lineage>
        <taxon>Eukaryota</taxon>
        <taxon>Metazoa</taxon>
        <taxon>Chordata</taxon>
        <taxon>Craniata</taxon>
        <taxon>Vertebrata</taxon>
        <taxon>Euteleostomi</taxon>
        <taxon>Actinopterygii</taxon>
        <taxon>Neopterygii</taxon>
        <taxon>Teleostei</taxon>
        <taxon>Protacanthopterygii</taxon>
        <taxon>Esociformes</taxon>
        <taxon>Umbridae</taxon>
        <taxon>Dallia</taxon>
    </lineage>
</organism>
<accession>A0ACC2GAK5</accession>
<reference evidence="1" key="1">
    <citation type="submission" date="2021-05" db="EMBL/GenBank/DDBJ databases">
        <authorList>
            <person name="Pan Q."/>
            <person name="Jouanno E."/>
            <person name="Zahm M."/>
            <person name="Klopp C."/>
            <person name="Cabau C."/>
            <person name="Louis A."/>
            <person name="Berthelot C."/>
            <person name="Parey E."/>
            <person name="Roest Crollius H."/>
            <person name="Montfort J."/>
            <person name="Robinson-Rechavi M."/>
            <person name="Bouchez O."/>
            <person name="Lampietro C."/>
            <person name="Lopez Roques C."/>
            <person name="Donnadieu C."/>
            <person name="Postlethwait J."/>
            <person name="Bobe J."/>
            <person name="Dillon D."/>
            <person name="Chandos A."/>
            <person name="von Hippel F."/>
            <person name="Guiguen Y."/>
        </authorList>
    </citation>
    <scope>NUCLEOTIDE SEQUENCE</scope>
    <source>
        <strain evidence="1">YG-Jan2019</strain>
    </source>
</reference>